<protein>
    <submittedName>
        <fullName evidence="1">Uncharacterized protein</fullName>
    </submittedName>
</protein>
<dbReference type="Proteomes" id="UP000261520">
    <property type="component" value="Unplaced"/>
</dbReference>
<keyword evidence="2" id="KW-1185">Reference proteome</keyword>
<dbReference type="AlphaFoldDB" id="A0A3B4B6D4"/>
<evidence type="ECO:0000313" key="1">
    <source>
        <dbReference type="Ensembl" id="ENSPMGP00000024111.1"/>
    </source>
</evidence>
<reference evidence="1" key="1">
    <citation type="submission" date="2025-08" db="UniProtKB">
        <authorList>
            <consortium name="Ensembl"/>
        </authorList>
    </citation>
    <scope>IDENTIFICATION</scope>
</reference>
<name>A0A3B4B6D4_9GOBI</name>
<proteinExistence type="predicted"/>
<accession>A0A3B4B6D4</accession>
<organism evidence="1 2">
    <name type="scientific">Periophthalmus magnuspinnatus</name>
    <dbReference type="NCBI Taxonomy" id="409849"/>
    <lineage>
        <taxon>Eukaryota</taxon>
        <taxon>Metazoa</taxon>
        <taxon>Chordata</taxon>
        <taxon>Craniata</taxon>
        <taxon>Vertebrata</taxon>
        <taxon>Euteleostomi</taxon>
        <taxon>Actinopterygii</taxon>
        <taxon>Neopterygii</taxon>
        <taxon>Teleostei</taxon>
        <taxon>Neoteleostei</taxon>
        <taxon>Acanthomorphata</taxon>
        <taxon>Gobiaria</taxon>
        <taxon>Gobiiformes</taxon>
        <taxon>Gobioidei</taxon>
        <taxon>Gobiidae</taxon>
        <taxon>Oxudercinae</taxon>
        <taxon>Periophthalmus</taxon>
    </lineage>
</organism>
<evidence type="ECO:0000313" key="2">
    <source>
        <dbReference type="Proteomes" id="UP000261520"/>
    </source>
</evidence>
<reference evidence="1" key="2">
    <citation type="submission" date="2025-09" db="UniProtKB">
        <authorList>
            <consortium name="Ensembl"/>
        </authorList>
    </citation>
    <scope>IDENTIFICATION</scope>
</reference>
<sequence>MPFLHLPLPPLKLLHLEVNTLFNPHFQTSTQLLIVHYSYSSVSHPKPLALIHQTEALHGSPQLSISSRPIIRQTAPETRPLRSPSLAHTNLANHPASELPRFLPPLRHAALCRQ</sequence>
<dbReference type="Ensembl" id="ENSPMGT00000025689.1">
    <property type="protein sequence ID" value="ENSPMGP00000024111.1"/>
    <property type="gene ID" value="ENSPMGG00000019498.1"/>
</dbReference>